<dbReference type="Pfam" id="PF02311">
    <property type="entry name" value="AraC_binding"/>
    <property type="match status" value="1"/>
</dbReference>
<gene>
    <name evidence="5" type="ORF">C8D90_106176</name>
</gene>
<dbReference type="InterPro" id="IPR009057">
    <property type="entry name" value="Homeodomain-like_sf"/>
</dbReference>
<organism evidence="5 6">
    <name type="scientific">Enterobacillus tribolii</name>
    <dbReference type="NCBI Taxonomy" id="1487935"/>
    <lineage>
        <taxon>Bacteria</taxon>
        <taxon>Pseudomonadati</taxon>
        <taxon>Pseudomonadota</taxon>
        <taxon>Gammaproteobacteria</taxon>
        <taxon>Enterobacterales</taxon>
        <taxon>Hafniaceae</taxon>
        <taxon>Enterobacillus</taxon>
    </lineage>
</organism>
<dbReference type="SUPFAM" id="SSF46689">
    <property type="entry name" value="Homeodomain-like"/>
    <property type="match status" value="2"/>
</dbReference>
<dbReference type="PANTHER" id="PTHR46796:SF2">
    <property type="entry name" value="TRANSCRIPTIONAL REGULATORY PROTEIN"/>
    <property type="match status" value="1"/>
</dbReference>
<dbReference type="SMART" id="SM00342">
    <property type="entry name" value="HTH_ARAC"/>
    <property type="match status" value="1"/>
</dbReference>
<keyword evidence="3" id="KW-0804">Transcription</keyword>
<dbReference type="AlphaFoldDB" id="A0A370QPP2"/>
<dbReference type="Pfam" id="PF12833">
    <property type="entry name" value="HTH_18"/>
    <property type="match status" value="1"/>
</dbReference>
<dbReference type="Gene3D" id="1.10.10.60">
    <property type="entry name" value="Homeodomain-like"/>
    <property type="match status" value="2"/>
</dbReference>
<evidence type="ECO:0000313" key="6">
    <source>
        <dbReference type="Proteomes" id="UP000254848"/>
    </source>
</evidence>
<evidence type="ECO:0000256" key="3">
    <source>
        <dbReference type="ARBA" id="ARBA00023163"/>
    </source>
</evidence>
<proteinExistence type="predicted"/>
<dbReference type="InterPro" id="IPR050204">
    <property type="entry name" value="AraC_XylS_family_regulators"/>
</dbReference>
<sequence>MQGVPEHFTSEKDRAQFRHLAHLPGVELYQAHIEHYAFEPHTHEAFGIGAIEQGAERFRYRGAEHLAPAGSLTLMNPDEIHTGRAETPGGWRYQMIYLEPDVVEQISGERNWSFHDVVRHHPADAGHMSLLLNRLWRSTEPLEIDGLLLALLTLGRRYARTGHSAPPQARHRFSIVQDYLRENLEQRITLAELATLVDLSPYHFLRQFKAQYHVTPMQMLMAYRLFAAKQMLDRGIPAAHVAAATGMTDQAHLTRAFTQRYGITPARYQKQVTR</sequence>
<dbReference type="SUPFAM" id="SSF51215">
    <property type="entry name" value="Regulatory protein AraC"/>
    <property type="match status" value="1"/>
</dbReference>
<dbReference type="InterPro" id="IPR037923">
    <property type="entry name" value="HTH-like"/>
</dbReference>
<comment type="caution">
    <text evidence="5">The sequence shown here is derived from an EMBL/GenBank/DDBJ whole genome shotgun (WGS) entry which is preliminary data.</text>
</comment>
<keyword evidence="2" id="KW-0238">DNA-binding</keyword>
<accession>A0A370QPP2</accession>
<dbReference type="InterPro" id="IPR003313">
    <property type="entry name" value="AraC-bd"/>
</dbReference>
<dbReference type="RefSeq" id="WP_115459081.1">
    <property type="nucleotide sequence ID" value="NZ_QRAP01000006.1"/>
</dbReference>
<evidence type="ECO:0000313" key="5">
    <source>
        <dbReference type="EMBL" id="RDK89970.1"/>
    </source>
</evidence>
<dbReference type="InterPro" id="IPR018060">
    <property type="entry name" value="HTH_AraC"/>
</dbReference>
<evidence type="ECO:0000259" key="4">
    <source>
        <dbReference type="PROSITE" id="PS01124"/>
    </source>
</evidence>
<evidence type="ECO:0000256" key="1">
    <source>
        <dbReference type="ARBA" id="ARBA00023015"/>
    </source>
</evidence>
<keyword evidence="6" id="KW-1185">Reference proteome</keyword>
<dbReference type="PROSITE" id="PS01124">
    <property type="entry name" value="HTH_ARAC_FAMILY_2"/>
    <property type="match status" value="1"/>
</dbReference>
<dbReference type="PANTHER" id="PTHR46796">
    <property type="entry name" value="HTH-TYPE TRANSCRIPTIONAL ACTIVATOR RHAS-RELATED"/>
    <property type="match status" value="1"/>
</dbReference>
<dbReference type="Proteomes" id="UP000254848">
    <property type="component" value="Unassembled WGS sequence"/>
</dbReference>
<feature type="domain" description="HTH araC/xylS-type" evidence="4">
    <location>
        <begin position="174"/>
        <end position="271"/>
    </location>
</feature>
<protein>
    <submittedName>
        <fullName evidence="5">AraC family transcriptional regulator</fullName>
    </submittedName>
</protein>
<dbReference type="GO" id="GO:0043565">
    <property type="term" value="F:sequence-specific DNA binding"/>
    <property type="evidence" value="ECO:0007669"/>
    <property type="project" value="InterPro"/>
</dbReference>
<dbReference type="GO" id="GO:0003700">
    <property type="term" value="F:DNA-binding transcription factor activity"/>
    <property type="evidence" value="ECO:0007669"/>
    <property type="project" value="InterPro"/>
</dbReference>
<evidence type="ECO:0000256" key="2">
    <source>
        <dbReference type="ARBA" id="ARBA00023125"/>
    </source>
</evidence>
<keyword evidence="1" id="KW-0805">Transcription regulation</keyword>
<dbReference type="EMBL" id="QRAP01000006">
    <property type="protein sequence ID" value="RDK89970.1"/>
    <property type="molecule type" value="Genomic_DNA"/>
</dbReference>
<reference evidence="5 6" key="1">
    <citation type="submission" date="2018-07" db="EMBL/GenBank/DDBJ databases">
        <title>Genomic Encyclopedia of Type Strains, Phase IV (KMG-IV): sequencing the most valuable type-strain genomes for metagenomic binning, comparative biology and taxonomic classification.</title>
        <authorList>
            <person name="Goeker M."/>
        </authorList>
    </citation>
    <scope>NUCLEOTIDE SEQUENCE [LARGE SCALE GENOMIC DNA]</scope>
    <source>
        <strain evidence="5 6">DSM 103736</strain>
    </source>
</reference>
<name>A0A370QPP2_9GAMM</name>
<dbReference type="OrthoDB" id="9809338at2"/>